<dbReference type="EMBL" id="JARGYT010000027">
    <property type="protein sequence ID" value="MDZ5762202.1"/>
    <property type="molecule type" value="Genomic_DNA"/>
</dbReference>
<reference evidence="1 2" key="1">
    <citation type="submission" date="2023-02" db="EMBL/GenBank/DDBJ databases">
        <title>Host association and intracellularity evolved multiple times independently in the Rickettsiales.</title>
        <authorList>
            <person name="Castelli M."/>
            <person name="Nardi T."/>
            <person name="Gammuto L."/>
            <person name="Bellinzona G."/>
            <person name="Sabaneyeva E."/>
            <person name="Potekhin A."/>
            <person name="Serra V."/>
            <person name="Petroni G."/>
            <person name="Sassera D."/>
        </authorList>
    </citation>
    <scope>NUCLEOTIDE SEQUENCE [LARGE SCALE GENOMIC DNA]</scope>
    <source>
        <strain evidence="1 2">BOD18</strain>
    </source>
</reference>
<name>A0ABU5L830_9RICK</name>
<dbReference type="Proteomes" id="UP001293791">
    <property type="component" value="Unassembled WGS sequence"/>
</dbReference>
<evidence type="ECO:0000313" key="1">
    <source>
        <dbReference type="EMBL" id="MDZ5762202.1"/>
    </source>
</evidence>
<proteinExistence type="predicted"/>
<protein>
    <submittedName>
        <fullName evidence="1">Uncharacterized protein</fullName>
    </submittedName>
</protein>
<gene>
    <name evidence="1" type="ORF">Cyrtocomes_00575</name>
</gene>
<sequence>MKIGSDCSTYVGIPGFAWYVNRAFGVRFSEVIKKHSVDWYDMTGAPNIAIIYPRQINLVGKALGFFGIR</sequence>
<evidence type="ECO:0000313" key="2">
    <source>
        <dbReference type="Proteomes" id="UP001293791"/>
    </source>
</evidence>
<organism evidence="1 2">
    <name type="scientific">Candidatus Cyrtobacter comes</name>
    <dbReference type="NCBI Taxonomy" id="675776"/>
    <lineage>
        <taxon>Bacteria</taxon>
        <taxon>Pseudomonadati</taxon>
        <taxon>Pseudomonadota</taxon>
        <taxon>Alphaproteobacteria</taxon>
        <taxon>Rickettsiales</taxon>
        <taxon>Candidatus Midichloriaceae</taxon>
        <taxon>Candidatus Cyrtobacter</taxon>
    </lineage>
</organism>
<comment type="caution">
    <text evidence="1">The sequence shown here is derived from an EMBL/GenBank/DDBJ whole genome shotgun (WGS) entry which is preliminary data.</text>
</comment>
<dbReference type="RefSeq" id="WP_322497680.1">
    <property type="nucleotide sequence ID" value="NZ_JARGYT010000027.1"/>
</dbReference>
<accession>A0ABU5L830</accession>
<keyword evidence="2" id="KW-1185">Reference proteome</keyword>